<gene>
    <name evidence="1" type="ORF">HMPREF1866_02144</name>
</gene>
<proteinExistence type="predicted"/>
<evidence type="ECO:0000313" key="2">
    <source>
        <dbReference type="Proteomes" id="UP000070394"/>
    </source>
</evidence>
<protein>
    <submittedName>
        <fullName evidence="1">Uncharacterized protein</fullName>
    </submittedName>
</protein>
<dbReference type="Proteomes" id="UP000070394">
    <property type="component" value="Unassembled WGS sequence"/>
</dbReference>
<dbReference type="PATRIC" id="fig|467210.3.peg.2122"/>
<name>A0A133ZJI2_9FIRM</name>
<evidence type="ECO:0000313" key="1">
    <source>
        <dbReference type="EMBL" id="KXB55604.1"/>
    </source>
</evidence>
<comment type="caution">
    <text evidence="1">The sequence shown here is derived from an EMBL/GenBank/DDBJ whole genome shotgun (WGS) entry which is preliminary data.</text>
</comment>
<sequence>MRKQKVQLLKIILLLKLMIIREQKRVLRMFGVMLNNKDLKI</sequence>
<accession>A0A133ZJI2</accession>
<reference evidence="2" key="1">
    <citation type="submission" date="2016-01" db="EMBL/GenBank/DDBJ databases">
        <authorList>
            <person name="Mitreva M."/>
            <person name="Pepin K.H."/>
            <person name="Mihindukulasuriya K.A."/>
            <person name="Fulton R."/>
            <person name="Fronick C."/>
            <person name="O'Laughlin M."/>
            <person name="Miner T."/>
            <person name="Herter B."/>
            <person name="Rosa B.A."/>
            <person name="Cordes M."/>
            <person name="Tomlinson C."/>
            <person name="Wollam A."/>
            <person name="Palsikar V.B."/>
            <person name="Mardis E.R."/>
            <person name="Wilson R.K."/>
        </authorList>
    </citation>
    <scope>NUCLEOTIDE SEQUENCE [LARGE SCALE GENOMIC DNA]</scope>
    <source>
        <strain evidence="2">DNF00896</strain>
    </source>
</reference>
<dbReference type="AlphaFoldDB" id="A0A133ZJI2"/>
<keyword evidence="2" id="KW-1185">Reference proteome</keyword>
<dbReference type="STRING" id="467210.HMPREF1866_02144"/>
<organism evidence="1 2">
    <name type="scientific">Lachnoanaerobaculum saburreum</name>
    <dbReference type="NCBI Taxonomy" id="467210"/>
    <lineage>
        <taxon>Bacteria</taxon>
        <taxon>Bacillati</taxon>
        <taxon>Bacillota</taxon>
        <taxon>Clostridia</taxon>
        <taxon>Lachnospirales</taxon>
        <taxon>Lachnospiraceae</taxon>
        <taxon>Lachnoanaerobaculum</taxon>
    </lineage>
</organism>
<dbReference type="EMBL" id="LSDA01000111">
    <property type="protein sequence ID" value="KXB55604.1"/>
    <property type="molecule type" value="Genomic_DNA"/>
</dbReference>